<gene>
    <name evidence="3" type="ORF">HK097_002709</name>
</gene>
<dbReference type="Proteomes" id="UP001212841">
    <property type="component" value="Unassembled WGS sequence"/>
</dbReference>
<dbReference type="AlphaFoldDB" id="A0AAD5SMG9"/>
<sequence length="405" mass="46632">MSPSSSRSGKGNQPSSVSTQPVVQKRKRADDITKNIRDESSTDDQPISFPNNADMLDRAETIPLKLPEDLETFLQSEFPDYLKGKRTQLGRNINRCFLLHGPPGTGKSEICKLVATEMKRIYSEHFAEGLVRLDHMDPRKMHESTDFYFHQLSADILLNPWHGRTERNIADIFANIPRRFGLSVVYVDEVDSILGQSSRNGDEPMLERGTKLFQQIIEGSLAISLPENTFLLATSNIGFEETRKPCFQRFGSRMYIGPPETREELALIIQQAWMKDIHEEDRTLFYHETPVPAIEGQNLLVPDELLDRLLKRNTVPRDIATIMSKMDKLRRRLARQQGSPPLEYSEPNDYFKEVASKFLAEHEHVYEENTDGHIAKWCEPNHEYDHFSVAPHKSLDDIPFRFSYK</sequence>
<dbReference type="PANTHER" id="PTHR23074">
    <property type="entry name" value="AAA DOMAIN-CONTAINING"/>
    <property type="match status" value="1"/>
</dbReference>
<dbReference type="GO" id="GO:0016887">
    <property type="term" value="F:ATP hydrolysis activity"/>
    <property type="evidence" value="ECO:0007669"/>
    <property type="project" value="InterPro"/>
</dbReference>
<dbReference type="SMART" id="SM00382">
    <property type="entry name" value="AAA"/>
    <property type="match status" value="1"/>
</dbReference>
<evidence type="ECO:0000313" key="3">
    <source>
        <dbReference type="EMBL" id="KAJ3056918.1"/>
    </source>
</evidence>
<dbReference type="Pfam" id="PF00004">
    <property type="entry name" value="AAA"/>
    <property type="match status" value="1"/>
</dbReference>
<organism evidence="3 4">
    <name type="scientific">Rhizophlyctis rosea</name>
    <dbReference type="NCBI Taxonomy" id="64517"/>
    <lineage>
        <taxon>Eukaryota</taxon>
        <taxon>Fungi</taxon>
        <taxon>Fungi incertae sedis</taxon>
        <taxon>Chytridiomycota</taxon>
        <taxon>Chytridiomycota incertae sedis</taxon>
        <taxon>Chytridiomycetes</taxon>
        <taxon>Rhizophlyctidales</taxon>
        <taxon>Rhizophlyctidaceae</taxon>
        <taxon>Rhizophlyctis</taxon>
    </lineage>
</organism>
<protein>
    <recommendedName>
        <fullName evidence="2">AAA+ ATPase domain-containing protein</fullName>
    </recommendedName>
</protein>
<dbReference type="InterPro" id="IPR050304">
    <property type="entry name" value="MT-severing_AAA_ATPase"/>
</dbReference>
<comment type="caution">
    <text evidence="3">The sequence shown here is derived from an EMBL/GenBank/DDBJ whole genome shotgun (WGS) entry which is preliminary data.</text>
</comment>
<feature type="compositionally biased region" description="Basic and acidic residues" evidence="1">
    <location>
        <begin position="28"/>
        <end position="40"/>
    </location>
</feature>
<dbReference type="PANTHER" id="PTHR23074:SF83">
    <property type="entry name" value="VACUOLAR PROTEIN SORTING-ASSOCIATED PROTEIN 4A"/>
    <property type="match status" value="1"/>
</dbReference>
<evidence type="ECO:0000256" key="1">
    <source>
        <dbReference type="SAM" id="MobiDB-lite"/>
    </source>
</evidence>
<name>A0AAD5SMG9_9FUNG</name>
<feature type="domain" description="AAA+ ATPase" evidence="2">
    <location>
        <begin position="93"/>
        <end position="260"/>
    </location>
</feature>
<evidence type="ECO:0000259" key="2">
    <source>
        <dbReference type="SMART" id="SM00382"/>
    </source>
</evidence>
<dbReference type="SUPFAM" id="SSF52540">
    <property type="entry name" value="P-loop containing nucleoside triphosphate hydrolases"/>
    <property type="match status" value="1"/>
</dbReference>
<dbReference type="InterPro" id="IPR027417">
    <property type="entry name" value="P-loop_NTPase"/>
</dbReference>
<reference evidence="3" key="1">
    <citation type="submission" date="2020-05" db="EMBL/GenBank/DDBJ databases">
        <title>Phylogenomic resolution of chytrid fungi.</title>
        <authorList>
            <person name="Stajich J.E."/>
            <person name="Amses K."/>
            <person name="Simmons R."/>
            <person name="Seto K."/>
            <person name="Myers J."/>
            <person name="Bonds A."/>
            <person name="Quandt C.A."/>
            <person name="Barry K."/>
            <person name="Liu P."/>
            <person name="Grigoriev I."/>
            <person name="Longcore J.E."/>
            <person name="James T.Y."/>
        </authorList>
    </citation>
    <scope>NUCLEOTIDE SEQUENCE</scope>
    <source>
        <strain evidence="3">JEL0318</strain>
    </source>
</reference>
<dbReference type="EMBL" id="JADGJD010000016">
    <property type="protein sequence ID" value="KAJ3056918.1"/>
    <property type="molecule type" value="Genomic_DNA"/>
</dbReference>
<keyword evidence="4" id="KW-1185">Reference proteome</keyword>
<dbReference type="InterPro" id="IPR003959">
    <property type="entry name" value="ATPase_AAA_core"/>
</dbReference>
<evidence type="ECO:0000313" key="4">
    <source>
        <dbReference type="Proteomes" id="UP001212841"/>
    </source>
</evidence>
<dbReference type="GO" id="GO:0005524">
    <property type="term" value="F:ATP binding"/>
    <property type="evidence" value="ECO:0007669"/>
    <property type="project" value="InterPro"/>
</dbReference>
<dbReference type="Gene3D" id="3.40.50.300">
    <property type="entry name" value="P-loop containing nucleotide triphosphate hydrolases"/>
    <property type="match status" value="1"/>
</dbReference>
<proteinExistence type="predicted"/>
<feature type="compositionally biased region" description="Polar residues" evidence="1">
    <location>
        <begin position="1"/>
        <end position="22"/>
    </location>
</feature>
<dbReference type="InterPro" id="IPR003593">
    <property type="entry name" value="AAA+_ATPase"/>
</dbReference>
<accession>A0AAD5SMG9</accession>
<feature type="region of interest" description="Disordered" evidence="1">
    <location>
        <begin position="1"/>
        <end position="53"/>
    </location>
</feature>